<accession>A0A0G1GU51</accession>
<reference evidence="2 3" key="1">
    <citation type="journal article" date="2015" name="Nature">
        <title>rRNA introns, odd ribosomes, and small enigmatic genomes across a large radiation of phyla.</title>
        <authorList>
            <person name="Brown C.T."/>
            <person name="Hug L.A."/>
            <person name="Thomas B.C."/>
            <person name="Sharon I."/>
            <person name="Castelle C.J."/>
            <person name="Singh A."/>
            <person name="Wilkins M.J."/>
            <person name="Williams K.H."/>
            <person name="Banfield J.F."/>
        </authorList>
    </citation>
    <scope>NUCLEOTIDE SEQUENCE [LARGE SCALE GENOMIC DNA]</scope>
</reference>
<name>A0A0G1GU51_9BACT</name>
<evidence type="ECO:0000259" key="1">
    <source>
        <dbReference type="Pfam" id="PF00561"/>
    </source>
</evidence>
<organism evidence="2 3">
    <name type="scientific">Candidatus Gottesmanbacteria bacterium GW2011_GWB1_44_11c</name>
    <dbReference type="NCBI Taxonomy" id="1618447"/>
    <lineage>
        <taxon>Bacteria</taxon>
        <taxon>Candidatus Gottesmaniibacteriota</taxon>
    </lineage>
</organism>
<dbReference type="SUPFAM" id="SSF53474">
    <property type="entry name" value="alpha/beta-Hydrolases"/>
    <property type="match status" value="1"/>
</dbReference>
<sequence length="280" mass="31614">MLLRPSLDQFIKVGQITTRFWEIGTAGTPLILIHGAGGFIENWSFNIDALATRNRVYALDLVGFGRSDKPILHYSTIQLAGFVKNFMDTLNIDHATLIGNSTGGAVALYTAFHIPERIRKLVLVDSAGFGKKASLTLRLLTLPLFGELLVRPNRLGVRYFLREILYNRERITPEFVELCYELFSLPGSQRAYLDTLRSMGTVRGAKDSFINPILDKLPQLTIPVFIIWGKQDQQLPVEQAYIAHSKIRNSCLKIIEHCGHFAQYDKPSEFNESVINFLIS</sequence>
<dbReference type="GO" id="GO:0003824">
    <property type="term" value="F:catalytic activity"/>
    <property type="evidence" value="ECO:0007669"/>
    <property type="project" value="InterPro"/>
</dbReference>
<proteinExistence type="predicted"/>
<protein>
    <recommendedName>
        <fullName evidence="1">AB hydrolase-1 domain-containing protein</fullName>
    </recommendedName>
</protein>
<dbReference type="Pfam" id="PF00561">
    <property type="entry name" value="Abhydrolase_1"/>
    <property type="match status" value="1"/>
</dbReference>
<dbReference type="Gene3D" id="3.40.50.1820">
    <property type="entry name" value="alpha/beta hydrolase"/>
    <property type="match status" value="1"/>
</dbReference>
<dbReference type="AlphaFoldDB" id="A0A0G1GU51"/>
<dbReference type="PRINTS" id="PR00111">
    <property type="entry name" value="ABHYDROLASE"/>
</dbReference>
<evidence type="ECO:0000313" key="2">
    <source>
        <dbReference type="EMBL" id="KKT38140.1"/>
    </source>
</evidence>
<feature type="domain" description="AB hydrolase-1" evidence="1">
    <location>
        <begin position="29"/>
        <end position="267"/>
    </location>
</feature>
<dbReference type="InterPro" id="IPR000073">
    <property type="entry name" value="AB_hydrolase_1"/>
</dbReference>
<dbReference type="PRINTS" id="PR00412">
    <property type="entry name" value="EPOXHYDRLASE"/>
</dbReference>
<comment type="caution">
    <text evidence="2">The sequence shown here is derived from an EMBL/GenBank/DDBJ whole genome shotgun (WGS) entry which is preliminary data.</text>
</comment>
<dbReference type="PANTHER" id="PTHR46438:SF11">
    <property type="entry name" value="LIPASE-RELATED"/>
    <property type="match status" value="1"/>
</dbReference>
<dbReference type="PANTHER" id="PTHR46438">
    <property type="entry name" value="ALPHA/BETA-HYDROLASES SUPERFAMILY PROTEIN"/>
    <property type="match status" value="1"/>
</dbReference>
<evidence type="ECO:0000313" key="3">
    <source>
        <dbReference type="Proteomes" id="UP000034617"/>
    </source>
</evidence>
<dbReference type="InterPro" id="IPR029058">
    <property type="entry name" value="AB_hydrolase_fold"/>
</dbReference>
<dbReference type="EMBL" id="LCHM01000013">
    <property type="protein sequence ID" value="KKT38140.1"/>
    <property type="molecule type" value="Genomic_DNA"/>
</dbReference>
<gene>
    <name evidence="2" type="ORF">UW22_C0013G0027</name>
</gene>
<dbReference type="Proteomes" id="UP000034617">
    <property type="component" value="Unassembled WGS sequence"/>
</dbReference>
<dbReference type="InterPro" id="IPR000639">
    <property type="entry name" value="Epox_hydrolase-like"/>
</dbReference>